<proteinExistence type="predicted"/>
<dbReference type="NCBIfam" id="TIGR03054">
    <property type="entry name" value="photo_alph_chp1"/>
    <property type="match status" value="1"/>
</dbReference>
<organism evidence="1 2">
    <name type="scientific">Pseudosulfitobacter koreensis</name>
    <dbReference type="NCBI Taxonomy" id="2968472"/>
    <lineage>
        <taxon>Bacteria</taxon>
        <taxon>Pseudomonadati</taxon>
        <taxon>Pseudomonadota</taxon>
        <taxon>Alphaproteobacteria</taxon>
        <taxon>Rhodobacterales</taxon>
        <taxon>Roseobacteraceae</taxon>
        <taxon>Pseudosulfitobacter</taxon>
    </lineage>
</organism>
<accession>A0ABT1YWF7</accession>
<evidence type="ECO:0000313" key="1">
    <source>
        <dbReference type="EMBL" id="MCR8825202.1"/>
    </source>
</evidence>
<name>A0ABT1YWF7_9RHOB</name>
<comment type="caution">
    <text evidence="1">The sequence shown here is derived from an EMBL/GenBank/DDBJ whole genome shotgun (WGS) entry which is preliminary data.</text>
</comment>
<dbReference type="Proteomes" id="UP001165396">
    <property type="component" value="Unassembled WGS sequence"/>
</dbReference>
<dbReference type="EMBL" id="JANKJG010000001">
    <property type="protein sequence ID" value="MCR8825202.1"/>
    <property type="molecule type" value="Genomic_DNA"/>
</dbReference>
<evidence type="ECO:0000313" key="2">
    <source>
        <dbReference type="Proteomes" id="UP001165396"/>
    </source>
</evidence>
<sequence>MDIKTTYALSKQMKHPQRNLVPKFMVQGMFALMLSTLALVSYASLSGRAVGSVVPHSDIVREITVTLDGSRSDGVAVLDSTGTQIAHSTKEKSGFIDVVWVSVNRERTVHGVASDAPVRVVRRANGLVAVIDDTTGWKIELIGYGQDNVAAFARLVD</sequence>
<gene>
    <name evidence="1" type="primary">puhC</name>
    <name evidence="1" type="ORF">NTA49_01495</name>
</gene>
<protein>
    <submittedName>
        <fullName evidence="1">Photosynthetic complex assembly protein PuhC</fullName>
    </submittedName>
</protein>
<dbReference type="RefSeq" id="WP_258292876.1">
    <property type="nucleotide sequence ID" value="NZ_JANKJG010000001.1"/>
</dbReference>
<reference evidence="1" key="1">
    <citation type="submission" date="2022-07" db="EMBL/GenBank/DDBJ databases">
        <title>Pseudosulfitobacter sp. strain AP-MA-4, whole genome sequence.</title>
        <authorList>
            <person name="Jiang Y."/>
        </authorList>
    </citation>
    <scope>NUCLEOTIDE SEQUENCE</scope>
    <source>
        <strain evidence="1">AP-MA-4</strain>
    </source>
</reference>
<keyword evidence="2" id="KW-1185">Reference proteome</keyword>
<dbReference type="InterPro" id="IPR017495">
    <property type="entry name" value="PuhC"/>
</dbReference>